<organism evidence="2 3">
    <name type="scientific">Manduca sexta</name>
    <name type="common">Tobacco hawkmoth</name>
    <name type="synonym">Tobacco hornworm</name>
    <dbReference type="NCBI Taxonomy" id="7130"/>
    <lineage>
        <taxon>Eukaryota</taxon>
        <taxon>Metazoa</taxon>
        <taxon>Ecdysozoa</taxon>
        <taxon>Arthropoda</taxon>
        <taxon>Hexapoda</taxon>
        <taxon>Insecta</taxon>
        <taxon>Pterygota</taxon>
        <taxon>Neoptera</taxon>
        <taxon>Endopterygota</taxon>
        <taxon>Lepidoptera</taxon>
        <taxon>Glossata</taxon>
        <taxon>Ditrysia</taxon>
        <taxon>Bombycoidea</taxon>
        <taxon>Sphingidae</taxon>
        <taxon>Sphinginae</taxon>
        <taxon>Sphingini</taxon>
        <taxon>Manduca</taxon>
    </lineage>
</organism>
<protein>
    <submittedName>
        <fullName evidence="2">Uncharacterized protein</fullName>
    </submittedName>
</protein>
<feature type="region of interest" description="Disordered" evidence="1">
    <location>
        <begin position="297"/>
        <end position="321"/>
    </location>
</feature>
<evidence type="ECO:0000313" key="3">
    <source>
        <dbReference type="Proteomes" id="UP000791440"/>
    </source>
</evidence>
<feature type="region of interest" description="Disordered" evidence="1">
    <location>
        <begin position="59"/>
        <end position="78"/>
    </location>
</feature>
<evidence type="ECO:0000313" key="2">
    <source>
        <dbReference type="EMBL" id="KAG6463391.1"/>
    </source>
</evidence>
<sequence length="342" mass="38545">MVSKMNKGLQSCSTPEHRAESPTRDSDSLSEAASPVPFLCTQDGAEGENDVVWNFYTPKSGRTANTVKNSTPLSRKSKRTLRSKLIDKPLPKRRNLRSTQKNTQLFQDLIELNQNLHELFPKKAQHTEKQHSGSEDDIFGISPECSPKGTRRLSSNNCLRKNVLSSNFNKPETENVLDSDDSMNECLIKASQIVEDIIMDEKPVSKRPYYEKHNTSNLIHNNSNTKLKINHDSMDIILGNIKLESPRIKKVKKSDSPHLKDDSFDSMFGNLNDSVFEQLTQMPVKLDVSKKTDLKAVDGSPMSKSFGRHNSMPESPLMMDNNKPSTSGMVFGRYNTMPHYNG</sequence>
<dbReference type="Proteomes" id="UP000791440">
    <property type="component" value="Unassembled WGS sequence"/>
</dbReference>
<feature type="region of interest" description="Disordered" evidence="1">
    <location>
        <begin position="1"/>
        <end position="33"/>
    </location>
</feature>
<gene>
    <name evidence="2" type="ORF">O3G_MSEX013844</name>
</gene>
<reference evidence="2" key="1">
    <citation type="journal article" date="2016" name="Insect Biochem. Mol. Biol.">
        <title>Multifaceted biological insights from a draft genome sequence of the tobacco hornworm moth, Manduca sexta.</title>
        <authorList>
            <person name="Kanost M.R."/>
            <person name="Arrese E.L."/>
            <person name="Cao X."/>
            <person name="Chen Y.R."/>
            <person name="Chellapilla S."/>
            <person name="Goldsmith M.R."/>
            <person name="Grosse-Wilde E."/>
            <person name="Heckel D.G."/>
            <person name="Herndon N."/>
            <person name="Jiang H."/>
            <person name="Papanicolaou A."/>
            <person name="Qu J."/>
            <person name="Soulages J.L."/>
            <person name="Vogel H."/>
            <person name="Walters J."/>
            <person name="Waterhouse R.M."/>
            <person name="Ahn S.J."/>
            <person name="Almeida F.C."/>
            <person name="An C."/>
            <person name="Aqrawi P."/>
            <person name="Bretschneider A."/>
            <person name="Bryant W.B."/>
            <person name="Bucks S."/>
            <person name="Chao H."/>
            <person name="Chevignon G."/>
            <person name="Christen J.M."/>
            <person name="Clarke D.F."/>
            <person name="Dittmer N.T."/>
            <person name="Ferguson L.C.F."/>
            <person name="Garavelou S."/>
            <person name="Gordon K.H.J."/>
            <person name="Gunaratna R.T."/>
            <person name="Han Y."/>
            <person name="Hauser F."/>
            <person name="He Y."/>
            <person name="Heidel-Fischer H."/>
            <person name="Hirsh A."/>
            <person name="Hu Y."/>
            <person name="Jiang H."/>
            <person name="Kalra D."/>
            <person name="Klinner C."/>
            <person name="Konig C."/>
            <person name="Kovar C."/>
            <person name="Kroll A.R."/>
            <person name="Kuwar S.S."/>
            <person name="Lee S.L."/>
            <person name="Lehman R."/>
            <person name="Li K."/>
            <person name="Li Z."/>
            <person name="Liang H."/>
            <person name="Lovelace S."/>
            <person name="Lu Z."/>
            <person name="Mansfield J.H."/>
            <person name="McCulloch K.J."/>
            <person name="Mathew T."/>
            <person name="Morton B."/>
            <person name="Muzny D.M."/>
            <person name="Neunemann D."/>
            <person name="Ongeri F."/>
            <person name="Pauchet Y."/>
            <person name="Pu L.L."/>
            <person name="Pyrousis I."/>
            <person name="Rao X.J."/>
            <person name="Redding A."/>
            <person name="Roesel C."/>
            <person name="Sanchez-Gracia A."/>
            <person name="Schaack S."/>
            <person name="Shukla A."/>
            <person name="Tetreau G."/>
            <person name="Wang Y."/>
            <person name="Xiong G.H."/>
            <person name="Traut W."/>
            <person name="Walsh T.K."/>
            <person name="Worley K.C."/>
            <person name="Wu D."/>
            <person name="Wu W."/>
            <person name="Wu Y.Q."/>
            <person name="Zhang X."/>
            <person name="Zou Z."/>
            <person name="Zucker H."/>
            <person name="Briscoe A.D."/>
            <person name="Burmester T."/>
            <person name="Clem R.J."/>
            <person name="Feyereisen R."/>
            <person name="Grimmelikhuijzen C.J.P."/>
            <person name="Hamodrakas S.J."/>
            <person name="Hansson B.S."/>
            <person name="Huguet E."/>
            <person name="Jermiin L.S."/>
            <person name="Lan Q."/>
            <person name="Lehman H.K."/>
            <person name="Lorenzen M."/>
            <person name="Merzendorfer H."/>
            <person name="Michalopoulos I."/>
            <person name="Morton D.B."/>
            <person name="Muthukrishnan S."/>
            <person name="Oakeshott J.G."/>
            <person name="Palmer W."/>
            <person name="Park Y."/>
            <person name="Passarelli A.L."/>
            <person name="Rozas J."/>
            <person name="Schwartz L.M."/>
            <person name="Smith W."/>
            <person name="Southgate A."/>
            <person name="Vilcinskas A."/>
            <person name="Vogt R."/>
            <person name="Wang P."/>
            <person name="Werren J."/>
            <person name="Yu X.Q."/>
            <person name="Zhou J.J."/>
            <person name="Brown S.J."/>
            <person name="Scherer S.E."/>
            <person name="Richards S."/>
            <person name="Blissard G.W."/>
        </authorList>
    </citation>
    <scope>NUCLEOTIDE SEQUENCE</scope>
</reference>
<feature type="compositionally biased region" description="Basic and acidic residues" evidence="1">
    <location>
        <begin position="15"/>
        <end position="27"/>
    </location>
</feature>
<comment type="caution">
    <text evidence="2">The sequence shown here is derived from an EMBL/GenBank/DDBJ whole genome shotgun (WGS) entry which is preliminary data.</text>
</comment>
<keyword evidence="3" id="KW-1185">Reference proteome</keyword>
<dbReference type="AlphaFoldDB" id="A0A921ZTW5"/>
<proteinExistence type="predicted"/>
<feature type="compositionally biased region" description="Polar residues" evidence="1">
    <location>
        <begin position="60"/>
        <end position="74"/>
    </location>
</feature>
<accession>A0A921ZTW5</accession>
<name>A0A921ZTW5_MANSE</name>
<evidence type="ECO:0000256" key="1">
    <source>
        <dbReference type="SAM" id="MobiDB-lite"/>
    </source>
</evidence>
<dbReference type="EMBL" id="JH668979">
    <property type="protein sequence ID" value="KAG6463391.1"/>
    <property type="molecule type" value="Genomic_DNA"/>
</dbReference>
<reference evidence="2" key="2">
    <citation type="submission" date="2020-12" db="EMBL/GenBank/DDBJ databases">
        <authorList>
            <person name="Kanost M."/>
        </authorList>
    </citation>
    <scope>NUCLEOTIDE SEQUENCE</scope>
</reference>